<dbReference type="EMBL" id="BQNB010018117">
    <property type="protein sequence ID" value="GJT70860.1"/>
    <property type="molecule type" value="Genomic_DNA"/>
</dbReference>
<gene>
    <name evidence="1" type="ORF">Tco_1030146</name>
</gene>
<proteinExistence type="predicted"/>
<sequence length="180" mass="21736">MKWYDYGYLEEIEVRREDQSLHKFKEGDFPRLNLHDIKDMLLLLVQEKISNLERDVIYDFNVALQMFTRCAVIQKHVEDLQLGVESYKKNLNITKPETFRSDISNMTLTCIHHLKGIIYSSHHIKMMDYLLKRRWSKLDRKMSRIMIKAITQQLFERRLMRNLEKLIGGREYGEDLRVLE</sequence>
<accession>A0ABQ5G6U2</accession>
<dbReference type="Proteomes" id="UP001151760">
    <property type="component" value="Unassembled WGS sequence"/>
</dbReference>
<keyword evidence="2" id="KW-1185">Reference proteome</keyword>
<comment type="caution">
    <text evidence="1">The sequence shown here is derived from an EMBL/GenBank/DDBJ whole genome shotgun (WGS) entry which is preliminary data.</text>
</comment>
<organism evidence="1 2">
    <name type="scientific">Tanacetum coccineum</name>
    <dbReference type="NCBI Taxonomy" id="301880"/>
    <lineage>
        <taxon>Eukaryota</taxon>
        <taxon>Viridiplantae</taxon>
        <taxon>Streptophyta</taxon>
        <taxon>Embryophyta</taxon>
        <taxon>Tracheophyta</taxon>
        <taxon>Spermatophyta</taxon>
        <taxon>Magnoliopsida</taxon>
        <taxon>eudicotyledons</taxon>
        <taxon>Gunneridae</taxon>
        <taxon>Pentapetalae</taxon>
        <taxon>asterids</taxon>
        <taxon>campanulids</taxon>
        <taxon>Asterales</taxon>
        <taxon>Asteraceae</taxon>
        <taxon>Asteroideae</taxon>
        <taxon>Anthemideae</taxon>
        <taxon>Anthemidinae</taxon>
        <taxon>Tanacetum</taxon>
    </lineage>
</organism>
<protein>
    <submittedName>
        <fullName evidence="1">Uncharacterized protein</fullName>
    </submittedName>
</protein>
<name>A0ABQ5G6U2_9ASTR</name>
<reference evidence="1" key="2">
    <citation type="submission" date="2022-01" db="EMBL/GenBank/DDBJ databases">
        <authorList>
            <person name="Yamashiro T."/>
            <person name="Shiraishi A."/>
            <person name="Satake H."/>
            <person name="Nakayama K."/>
        </authorList>
    </citation>
    <scope>NUCLEOTIDE SEQUENCE</scope>
</reference>
<evidence type="ECO:0000313" key="1">
    <source>
        <dbReference type="EMBL" id="GJT70860.1"/>
    </source>
</evidence>
<evidence type="ECO:0000313" key="2">
    <source>
        <dbReference type="Proteomes" id="UP001151760"/>
    </source>
</evidence>
<reference evidence="1" key="1">
    <citation type="journal article" date="2022" name="Int. J. Mol. Sci.">
        <title>Draft Genome of Tanacetum Coccineum: Genomic Comparison of Closely Related Tanacetum-Family Plants.</title>
        <authorList>
            <person name="Yamashiro T."/>
            <person name="Shiraishi A."/>
            <person name="Nakayama K."/>
            <person name="Satake H."/>
        </authorList>
    </citation>
    <scope>NUCLEOTIDE SEQUENCE</scope>
</reference>